<evidence type="ECO:0000313" key="4">
    <source>
        <dbReference type="Proteomes" id="UP000694924"/>
    </source>
</evidence>
<dbReference type="PANTHER" id="PTHR23382">
    <property type="entry name" value="MALATE DEHYDROGENASE"/>
    <property type="match status" value="1"/>
</dbReference>
<organism evidence="4 5">
    <name type="scientific">Polistes dominula</name>
    <name type="common">European paper wasp</name>
    <name type="synonym">Vespa dominula</name>
    <dbReference type="NCBI Taxonomy" id="743375"/>
    <lineage>
        <taxon>Eukaryota</taxon>
        <taxon>Metazoa</taxon>
        <taxon>Ecdysozoa</taxon>
        <taxon>Arthropoda</taxon>
        <taxon>Hexapoda</taxon>
        <taxon>Insecta</taxon>
        <taxon>Pterygota</taxon>
        <taxon>Neoptera</taxon>
        <taxon>Endopterygota</taxon>
        <taxon>Hymenoptera</taxon>
        <taxon>Apocrita</taxon>
        <taxon>Aculeata</taxon>
        <taxon>Vespoidea</taxon>
        <taxon>Vespidae</taxon>
        <taxon>Polistinae</taxon>
        <taxon>Polistini</taxon>
        <taxon>Polistes</taxon>
    </lineage>
</organism>
<evidence type="ECO:0000256" key="2">
    <source>
        <dbReference type="ARBA" id="ARBA00023002"/>
    </source>
</evidence>
<dbReference type="Gene3D" id="3.40.50.720">
    <property type="entry name" value="NAD(P)-binding Rossmann-like Domain"/>
    <property type="match status" value="1"/>
</dbReference>
<dbReference type="InterPro" id="IPR015955">
    <property type="entry name" value="Lactate_DH/Glyco_Ohase_4_C"/>
</dbReference>
<sequence length="344" mass="39244">MDFVTNDVDDGNIVFDHSSCNDRNVLRVVVTEASTEIALALMYRILCDKIFGDNQLIYLIAYETLEKALFLESIIIELTDFSSDQLDGIICTHEPSIAFKNADIVFCIGLARGYEFMDEENEDTFFEECALAAKFYGEIIEKYAKKDVKVIVLGNVAATIISHYAKSISRKNVTSLSKFNINICAAHIAAQSGCRVDQIKNIIIWGTNNKLTFPDCRYIYFNEDVIINDCLLVWLKIDLPRIMQNMSNRCFYSRSLAYALAEHCKILWNGTNKNNWTCMGVYSDNSYGVNEGIFFSFPVFCNNKEYEIVQGLLDDNSYVQRQIEKLSEILTSKIRDALQICKTK</sequence>
<dbReference type="Gene3D" id="3.90.110.10">
    <property type="entry name" value="Lactate dehydrogenase/glycoside hydrolase, family 4, C-terminal"/>
    <property type="match status" value="1"/>
</dbReference>
<dbReference type="InterPro" id="IPR022383">
    <property type="entry name" value="Lactate/malate_DH_C"/>
</dbReference>
<evidence type="ECO:0000259" key="3">
    <source>
        <dbReference type="Pfam" id="PF02866"/>
    </source>
</evidence>
<keyword evidence="2" id="KW-0560">Oxidoreductase</keyword>
<evidence type="ECO:0000256" key="1">
    <source>
        <dbReference type="ARBA" id="ARBA00009613"/>
    </source>
</evidence>
<dbReference type="SUPFAM" id="SSF51735">
    <property type="entry name" value="NAD(P)-binding Rossmann-fold domains"/>
    <property type="match status" value="1"/>
</dbReference>
<dbReference type="InterPro" id="IPR036291">
    <property type="entry name" value="NAD(P)-bd_dom_sf"/>
</dbReference>
<dbReference type="Pfam" id="PF02866">
    <property type="entry name" value="Ldh_1_C"/>
    <property type="match status" value="1"/>
</dbReference>
<dbReference type="GeneID" id="107067645"/>
<protein>
    <submittedName>
        <fullName evidence="5">Malate dehydrogenase, cytoplasmic-like</fullName>
    </submittedName>
</protein>
<dbReference type="InterPro" id="IPR010945">
    <property type="entry name" value="Malate_DH_type2"/>
</dbReference>
<gene>
    <name evidence="5" type="primary">LOC107067645</name>
</gene>
<accession>A0ABM1IF14</accession>
<feature type="domain" description="Lactate/malate dehydrogenase C-terminal" evidence="3">
    <location>
        <begin position="255"/>
        <end position="338"/>
    </location>
</feature>
<dbReference type="RefSeq" id="XP_015178801.1">
    <property type="nucleotide sequence ID" value="XM_015323315.1"/>
</dbReference>
<name>A0ABM1IF14_POLDO</name>
<proteinExistence type="inferred from homology"/>
<keyword evidence="4" id="KW-1185">Reference proteome</keyword>
<dbReference type="Proteomes" id="UP000694924">
    <property type="component" value="Unplaced"/>
</dbReference>
<reference evidence="5" key="1">
    <citation type="submission" date="2025-08" db="UniProtKB">
        <authorList>
            <consortium name="RefSeq"/>
        </authorList>
    </citation>
    <scope>IDENTIFICATION</scope>
    <source>
        <tissue evidence="5">Whole body</tissue>
    </source>
</reference>
<dbReference type="SUPFAM" id="SSF56327">
    <property type="entry name" value="LDH C-terminal domain-like"/>
    <property type="match status" value="1"/>
</dbReference>
<evidence type="ECO:0000313" key="5">
    <source>
        <dbReference type="RefSeq" id="XP_015178801.1"/>
    </source>
</evidence>
<comment type="similarity">
    <text evidence="1">Belongs to the LDH/MDH superfamily. MDH type 2 family.</text>
</comment>